<name>A0ACC0B5R4_CATRO</name>
<evidence type="ECO:0000313" key="2">
    <source>
        <dbReference type="Proteomes" id="UP001060085"/>
    </source>
</evidence>
<accession>A0ACC0B5R4</accession>
<protein>
    <submittedName>
        <fullName evidence="1">Uncharacterized protein</fullName>
    </submittedName>
</protein>
<gene>
    <name evidence="1" type="ORF">M9H77_17831</name>
</gene>
<comment type="caution">
    <text evidence="1">The sequence shown here is derived from an EMBL/GenBank/DDBJ whole genome shotgun (WGS) entry which is preliminary data.</text>
</comment>
<dbReference type="Proteomes" id="UP001060085">
    <property type="component" value="Linkage Group LG04"/>
</dbReference>
<dbReference type="EMBL" id="CM044704">
    <property type="protein sequence ID" value="KAI5667978.1"/>
    <property type="molecule type" value="Genomic_DNA"/>
</dbReference>
<reference evidence="2" key="1">
    <citation type="journal article" date="2023" name="Nat. Plants">
        <title>Single-cell RNA sequencing provides a high-resolution roadmap for understanding the multicellular compartmentation of specialized metabolism.</title>
        <authorList>
            <person name="Sun S."/>
            <person name="Shen X."/>
            <person name="Li Y."/>
            <person name="Li Y."/>
            <person name="Wang S."/>
            <person name="Li R."/>
            <person name="Zhang H."/>
            <person name="Shen G."/>
            <person name="Guo B."/>
            <person name="Wei J."/>
            <person name="Xu J."/>
            <person name="St-Pierre B."/>
            <person name="Chen S."/>
            <person name="Sun C."/>
        </authorList>
    </citation>
    <scope>NUCLEOTIDE SEQUENCE [LARGE SCALE GENOMIC DNA]</scope>
</reference>
<organism evidence="1 2">
    <name type="scientific">Catharanthus roseus</name>
    <name type="common">Madagascar periwinkle</name>
    <name type="synonym">Vinca rosea</name>
    <dbReference type="NCBI Taxonomy" id="4058"/>
    <lineage>
        <taxon>Eukaryota</taxon>
        <taxon>Viridiplantae</taxon>
        <taxon>Streptophyta</taxon>
        <taxon>Embryophyta</taxon>
        <taxon>Tracheophyta</taxon>
        <taxon>Spermatophyta</taxon>
        <taxon>Magnoliopsida</taxon>
        <taxon>eudicotyledons</taxon>
        <taxon>Gunneridae</taxon>
        <taxon>Pentapetalae</taxon>
        <taxon>asterids</taxon>
        <taxon>lamiids</taxon>
        <taxon>Gentianales</taxon>
        <taxon>Apocynaceae</taxon>
        <taxon>Rauvolfioideae</taxon>
        <taxon>Vinceae</taxon>
        <taxon>Catharanthinae</taxon>
        <taxon>Catharanthus</taxon>
    </lineage>
</organism>
<evidence type="ECO:0000313" key="1">
    <source>
        <dbReference type="EMBL" id="KAI5667978.1"/>
    </source>
</evidence>
<proteinExistence type="predicted"/>
<sequence length="232" mass="26451">MIMYLLMDTMTCRFNILILFMTMDIMEDHDIEVVEEDVYEEEDTIDHKKSTECKKHGMMRTFMKIMDIILMLAKHTMIENQRKRVDFSTTNLPSSRNLMPKPPASSYKSWPKKKDTPKVTFKDHSKPKSPVRGPLPNDMLASVTLGLDPVDRGRSTVGRVVLTTGCHNLFRRPHLRFQTLSVDPIMKNRLDRNYLNVLIVRCGGAALYASPSTGIHAMNSSASDRDASPSVF</sequence>
<keyword evidence="2" id="KW-1185">Reference proteome</keyword>